<organism evidence="1 2">
    <name type="scientific">Mycteria americana</name>
    <name type="common">Wood stork</name>
    <dbReference type="NCBI Taxonomy" id="33587"/>
    <lineage>
        <taxon>Eukaryota</taxon>
        <taxon>Metazoa</taxon>
        <taxon>Chordata</taxon>
        <taxon>Craniata</taxon>
        <taxon>Vertebrata</taxon>
        <taxon>Euteleostomi</taxon>
        <taxon>Archelosauria</taxon>
        <taxon>Archosauria</taxon>
        <taxon>Dinosauria</taxon>
        <taxon>Saurischia</taxon>
        <taxon>Theropoda</taxon>
        <taxon>Coelurosauria</taxon>
        <taxon>Aves</taxon>
        <taxon>Neognathae</taxon>
        <taxon>Neoaves</taxon>
        <taxon>Aequornithes</taxon>
        <taxon>Ciconiiformes</taxon>
        <taxon>Ciconiidae</taxon>
        <taxon>Mycteria</taxon>
    </lineage>
</organism>
<comment type="caution">
    <text evidence="1">The sequence shown here is derived from an EMBL/GenBank/DDBJ whole genome shotgun (WGS) entry which is preliminary data.</text>
</comment>
<dbReference type="AlphaFoldDB" id="A0AAN7RZP4"/>
<reference evidence="1 2" key="1">
    <citation type="journal article" date="2023" name="J. Hered.">
        <title>Chromosome-level genome of the wood stork (Mycteria americana) provides insight into avian chromosome evolution.</title>
        <authorList>
            <person name="Flamio R. Jr."/>
            <person name="Ramstad K.M."/>
        </authorList>
    </citation>
    <scope>NUCLEOTIDE SEQUENCE [LARGE SCALE GENOMIC DNA]</scope>
    <source>
        <strain evidence="1">JAX WOST 10</strain>
    </source>
</reference>
<evidence type="ECO:0000313" key="1">
    <source>
        <dbReference type="EMBL" id="KAK4826879.1"/>
    </source>
</evidence>
<evidence type="ECO:0000313" key="2">
    <source>
        <dbReference type="Proteomes" id="UP001333110"/>
    </source>
</evidence>
<gene>
    <name evidence="1" type="ORF">QYF61_011998</name>
</gene>
<dbReference type="Proteomes" id="UP001333110">
    <property type="component" value="Unassembled WGS sequence"/>
</dbReference>
<proteinExistence type="predicted"/>
<keyword evidence="2" id="KW-1185">Reference proteome</keyword>
<accession>A0AAN7RZP4</accession>
<name>A0AAN7RZP4_MYCAM</name>
<feature type="non-terminal residue" evidence="1">
    <location>
        <position position="140"/>
    </location>
</feature>
<protein>
    <submittedName>
        <fullName evidence="1">Uncharacterized protein</fullName>
    </submittedName>
</protein>
<sequence>MLDNPFSEEIFPNIQSKTPLVQLEAFSSCPMAYYLAEETDTHLATTSFQRATRSPLSLLFSRLNNPMRGPKLNTVFEVRPHQCRVQGHDHFLSPAGHTISDTSQDAIGLLGQQFILTAHIQYFVRIHTKTDGLVPCYGQP</sequence>
<dbReference type="EMBL" id="JAUNZN010000002">
    <property type="protein sequence ID" value="KAK4826879.1"/>
    <property type="molecule type" value="Genomic_DNA"/>
</dbReference>